<evidence type="ECO:0000256" key="2">
    <source>
        <dbReference type="ARBA" id="ARBA00009493"/>
    </source>
</evidence>
<dbReference type="GO" id="GO:0006390">
    <property type="term" value="P:mitochondrial transcription"/>
    <property type="evidence" value="ECO:0007669"/>
    <property type="project" value="TreeGrafter"/>
</dbReference>
<organism evidence="13 14">
    <name type="scientific">Pholiota conissans</name>
    <dbReference type="NCBI Taxonomy" id="109636"/>
    <lineage>
        <taxon>Eukaryota</taxon>
        <taxon>Fungi</taxon>
        <taxon>Dikarya</taxon>
        <taxon>Basidiomycota</taxon>
        <taxon>Agaricomycotina</taxon>
        <taxon>Agaricomycetes</taxon>
        <taxon>Agaricomycetidae</taxon>
        <taxon>Agaricales</taxon>
        <taxon>Agaricineae</taxon>
        <taxon>Strophariaceae</taxon>
        <taxon>Pholiota</taxon>
    </lineage>
</organism>
<dbReference type="GO" id="GO:0034245">
    <property type="term" value="C:mitochondrial DNA-directed RNA polymerase complex"/>
    <property type="evidence" value="ECO:0007669"/>
    <property type="project" value="TreeGrafter"/>
</dbReference>
<feature type="compositionally biased region" description="Basic and acidic residues" evidence="11">
    <location>
        <begin position="1237"/>
        <end position="1249"/>
    </location>
</feature>
<dbReference type="SMART" id="SM01311">
    <property type="entry name" value="RPOL_N"/>
    <property type="match status" value="1"/>
</dbReference>
<dbReference type="SUPFAM" id="SSF56672">
    <property type="entry name" value="DNA/RNA polymerases"/>
    <property type="match status" value="1"/>
</dbReference>
<feature type="compositionally biased region" description="Acidic residues" evidence="11">
    <location>
        <begin position="1226"/>
        <end position="1236"/>
    </location>
</feature>
<accession>A0A9P6CU19</accession>
<dbReference type="EMBL" id="MU155510">
    <property type="protein sequence ID" value="KAF9472674.1"/>
    <property type="molecule type" value="Genomic_DNA"/>
</dbReference>
<feature type="region of interest" description="Disordered" evidence="11">
    <location>
        <begin position="1226"/>
        <end position="1249"/>
    </location>
</feature>
<dbReference type="Proteomes" id="UP000807469">
    <property type="component" value="Unassembled WGS sequence"/>
</dbReference>
<dbReference type="PROSITE" id="PS00489">
    <property type="entry name" value="RNA_POL_PHAGE_2"/>
    <property type="match status" value="1"/>
</dbReference>
<name>A0A9P6CU19_9AGAR</name>
<keyword evidence="8 10" id="KW-0804">Transcription</keyword>
<keyword evidence="3 10" id="KW-0240">DNA-directed RNA polymerase</keyword>
<dbReference type="Gene3D" id="1.10.150.20">
    <property type="entry name" value="5' to 3' exonuclease, C-terminal subdomain"/>
    <property type="match status" value="1"/>
</dbReference>
<dbReference type="PROSITE" id="PS00900">
    <property type="entry name" value="RNA_POL_PHAGE_1"/>
    <property type="match status" value="1"/>
</dbReference>
<comment type="function">
    <text evidence="10">DNA-dependent RNA polymerase catalyzes the transcription of DNA into RNA using the four ribonucleoside triphosphates as substrates.</text>
</comment>
<gene>
    <name evidence="13" type="ORF">BDN70DRAFT_886759</name>
</gene>
<dbReference type="EC" id="2.7.7.6" evidence="10"/>
<evidence type="ECO:0000256" key="9">
    <source>
        <dbReference type="ARBA" id="ARBA00048552"/>
    </source>
</evidence>
<dbReference type="InterPro" id="IPR029262">
    <property type="entry name" value="RPOL_N"/>
</dbReference>
<evidence type="ECO:0000313" key="13">
    <source>
        <dbReference type="EMBL" id="KAF9472674.1"/>
    </source>
</evidence>
<comment type="subcellular location">
    <subcellularLocation>
        <location evidence="1">Mitochondrion</location>
    </subcellularLocation>
</comment>
<dbReference type="GO" id="GO:0001018">
    <property type="term" value="F:mitochondrial promoter sequence-specific DNA binding"/>
    <property type="evidence" value="ECO:0007669"/>
    <property type="project" value="TreeGrafter"/>
</dbReference>
<feature type="domain" description="DNA-directed RNA polymerase N-terminal" evidence="12">
    <location>
        <begin position="320"/>
        <end position="644"/>
    </location>
</feature>
<proteinExistence type="inferred from homology"/>
<dbReference type="InterPro" id="IPR046950">
    <property type="entry name" value="DNA-dir_Rpol_C_phage-type"/>
</dbReference>
<comment type="similarity">
    <text evidence="2 10">Belongs to the phage and mitochondrial RNA polymerase family.</text>
</comment>
<dbReference type="FunFam" id="1.10.287.280:FF:000001">
    <property type="entry name" value="DNA-directed RNA polymerase"/>
    <property type="match status" value="1"/>
</dbReference>
<evidence type="ECO:0000256" key="8">
    <source>
        <dbReference type="ARBA" id="ARBA00023163"/>
    </source>
</evidence>
<protein>
    <recommendedName>
        <fullName evidence="10">DNA-directed RNA polymerase</fullName>
        <ecNumber evidence="10">2.7.7.6</ecNumber>
    </recommendedName>
</protein>
<keyword evidence="4 10" id="KW-0808">Transferase</keyword>
<evidence type="ECO:0000256" key="6">
    <source>
        <dbReference type="ARBA" id="ARBA00022946"/>
    </source>
</evidence>
<evidence type="ECO:0000256" key="7">
    <source>
        <dbReference type="ARBA" id="ARBA00023128"/>
    </source>
</evidence>
<dbReference type="InterPro" id="IPR002092">
    <property type="entry name" value="DNA-dir_Rpol_phage-type"/>
</dbReference>
<dbReference type="Gene3D" id="1.10.1320.10">
    <property type="entry name" value="DNA-directed RNA polymerase, N-terminal domain"/>
    <property type="match status" value="1"/>
</dbReference>
<evidence type="ECO:0000256" key="11">
    <source>
        <dbReference type="SAM" id="MobiDB-lite"/>
    </source>
</evidence>
<keyword evidence="5 10" id="KW-0548">Nucleotidyltransferase</keyword>
<sequence length="1289" mass="145402">MIPRAAHRLETTWLSSRQSLPRPARLYSTPSKPRNAPATATATLPTPQHDFHLLNQNANQGMANFLSRNIPLTIIPAPEPLDRKSPSFDPWFGDSQTHDMVGIVDACLHNLYDVPRAQKMFAHLRKRVGFASLTTRMYNNFLDAYLQMAEKEPHKKEYWLDEMWNLYTVLEGEVEVVAPTSKTYAIMFYRLFKYGSGIDQDTNYVLSKLVERDIPILDVLKSSYLGMGEEMADVAQMLSEAAVNLGFRNILQDLGHYTTEQQSEHFLDDVPEAMPVQATRKSESGDGSMEAYTPFNIAALRRHLNDIVAAKSVLENNPDARQEHLEASVYDLAVEQFQHSAANYTDKSPRDADLQQWIWQWHLALEKHINQVVKFALSVAEQGKMSAKASPEDRAQWALMQDILPCLSSVPTHKLSLLTILELLRLQGTSGVPSGMKAAGALIAIGRGVENEYKAEICRQAKIPVADYSIKRGNYFSNMGYKHLHERRVAAAKSQELDERWQGDWSQAMRSKVGAFLVNAFESVAEVSRTMVDPATGQNVTETQPAIYNAYEFVRGHKVGVIKFNDAVCDRISSDSLTHTIHARHLPMLVKPKPWISYKEGGYIYNKSNAMRFKDSFEQEVYLREATKSGTMELVYAGLDILGSTPWRINRSIFDVVLKVWNSGERMGKIPPAVFDGQEPVLKDGSDIQERTNFLMRHKVWSQAKANNHSDRCSVNYKIEIARAFLGDVIYMPHSLDFRGRAYPIPPHLNHIGDDLSRALLKFSEGKMLGKSGLRWLKIHAANLYGYDKANFTERVIWVDEHMDQIKEAAMNPLEGTRWWTKADDQWQFLATCMELTKAMELEDPTQYVCSLPVHQDGTCNGLQHYAALGGDIKGAQQVNLLAADRPSDVYTHISVSVQAELEKDAEAGVEMAKLLKGKITRKVVKQTVMTTVYGVTFVGAREQIERQLKDRGDIPADLCWAASSYLAKKVLNTIGDAFAGAKSIQDWLNLCARLITKSIPEKRLSLTKDEAGNDIISLPMKDIKKEQMTSVIWTTALGLPIVQPYRKVVRKQIRTPMQSIYISDPFAAAEVNSLKQASAFPPNFIHSLDATHMMLTALECRNRNLFFASVHDSYWTHACDVDKMSEVIRDTFIALHSSDILGRLEAEFRERYKDHQVALYHLAPVRSTSKFLVKLHAAGCRIYARRDQAKELEPLKDLLIFTDDKSSIATTSDSVEDLDKLIEEDAAAEEDDEDEAKAAAKEAKAKKPSEQLRLLAGKFVRLSDLIPPLPSKGTFKVEDIKWSPYFFS</sequence>
<evidence type="ECO:0000256" key="1">
    <source>
        <dbReference type="ARBA" id="ARBA00004173"/>
    </source>
</evidence>
<evidence type="ECO:0000259" key="12">
    <source>
        <dbReference type="SMART" id="SM01311"/>
    </source>
</evidence>
<evidence type="ECO:0000313" key="14">
    <source>
        <dbReference type="Proteomes" id="UP000807469"/>
    </source>
</evidence>
<keyword evidence="6" id="KW-0809">Transit peptide</keyword>
<keyword evidence="14" id="KW-1185">Reference proteome</keyword>
<dbReference type="Pfam" id="PF14700">
    <property type="entry name" value="RPOL_N"/>
    <property type="match status" value="1"/>
</dbReference>
<feature type="region of interest" description="Disordered" evidence="11">
    <location>
        <begin position="20"/>
        <end position="44"/>
    </location>
</feature>
<dbReference type="FunFam" id="1.10.150.20:FF:000041">
    <property type="entry name" value="DNA-directed RNA polymerase"/>
    <property type="match status" value="1"/>
</dbReference>
<dbReference type="InterPro" id="IPR043502">
    <property type="entry name" value="DNA/RNA_pol_sf"/>
</dbReference>
<evidence type="ECO:0000256" key="10">
    <source>
        <dbReference type="RuleBase" id="RU003805"/>
    </source>
</evidence>
<evidence type="ECO:0000256" key="5">
    <source>
        <dbReference type="ARBA" id="ARBA00022695"/>
    </source>
</evidence>
<reference evidence="13" key="1">
    <citation type="submission" date="2020-11" db="EMBL/GenBank/DDBJ databases">
        <authorList>
            <consortium name="DOE Joint Genome Institute"/>
            <person name="Ahrendt S."/>
            <person name="Riley R."/>
            <person name="Andreopoulos W."/>
            <person name="Labutti K."/>
            <person name="Pangilinan J."/>
            <person name="Ruiz-Duenas F.J."/>
            <person name="Barrasa J.M."/>
            <person name="Sanchez-Garcia M."/>
            <person name="Camarero S."/>
            <person name="Miyauchi S."/>
            <person name="Serrano A."/>
            <person name="Linde D."/>
            <person name="Babiker R."/>
            <person name="Drula E."/>
            <person name="Ayuso-Fernandez I."/>
            <person name="Pacheco R."/>
            <person name="Padilla G."/>
            <person name="Ferreira P."/>
            <person name="Barriuso J."/>
            <person name="Kellner H."/>
            <person name="Castanera R."/>
            <person name="Alfaro M."/>
            <person name="Ramirez L."/>
            <person name="Pisabarro A.G."/>
            <person name="Kuo A."/>
            <person name="Tritt A."/>
            <person name="Lipzen A."/>
            <person name="He G."/>
            <person name="Yan M."/>
            <person name="Ng V."/>
            <person name="Cullen D."/>
            <person name="Martin F."/>
            <person name="Rosso M.-N."/>
            <person name="Henrissat B."/>
            <person name="Hibbett D."/>
            <person name="Martinez A.T."/>
            <person name="Grigoriev I.V."/>
        </authorList>
    </citation>
    <scope>NUCLEOTIDE SEQUENCE</scope>
    <source>
        <strain evidence="13">CIRM-BRFM 674</strain>
    </source>
</reference>
<dbReference type="OrthoDB" id="276422at2759"/>
<keyword evidence="7" id="KW-0496">Mitochondrion</keyword>
<dbReference type="Gene3D" id="1.10.287.280">
    <property type="match status" value="1"/>
</dbReference>
<dbReference type="PANTHER" id="PTHR10102:SF0">
    <property type="entry name" value="DNA-DIRECTED RNA POLYMERASE, MITOCHONDRIAL"/>
    <property type="match status" value="1"/>
</dbReference>
<evidence type="ECO:0000256" key="4">
    <source>
        <dbReference type="ARBA" id="ARBA00022679"/>
    </source>
</evidence>
<evidence type="ECO:0000256" key="3">
    <source>
        <dbReference type="ARBA" id="ARBA00022478"/>
    </source>
</evidence>
<dbReference type="InterPro" id="IPR037159">
    <property type="entry name" value="RNA_POL_N_sf"/>
</dbReference>
<dbReference type="PANTHER" id="PTHR10102">
    <property type="entry name" value="DNA-DIRECTED RNA POLYMERASE, MITOCHONDRIAL"/>
    <property type="match status" value="1"/>
</dbReference>
<comment type="caution">
    <text evidence="13">The sequence shown here is derived from an EMBL/GenBank/DDBJ whole genome shotgun (WGS) entry which is preliminary data.</text>
</comment>
<comment type="catalytic activity">
    <reaction evidence="9 10">
        <text>RNA(n) + a ribonucleoside 5'-triphosphate = RNA(n+1) + diphosphate</text>
        <dbReference type="Rhea" id="RHEA:21248"/>
        <dbReference type="Rhea" id="RHEA-COMP:14527"/>
        <dbReference type="Rhea" id="RHEA-COMP:17342"/>
        <dbReference type="ChEBI" id="CHEBI:33019"/>
        <dbReference type="ChEBI" id="CHEBI:61557"/>
        <dbReference type="ChEBI" id="CHEBI:140395"/>
        <dbReference type="EC" id="2.7.7.6"/>
    </reaction>
</comment>
<dbReference type="Pfam" id="PF00940">
    <property type="entry name" value="RNA_pol"/>
    <property type="match status" value="1"/>
</dbReference>
<dbReference type="GO" id="GO:0003899">
    <property type="term" value="F:DNA-directed RNA polymerase activity"/>
    <property type="evidence" value="ECO:0007669"/>
    <property type="project" value="UniProtKB-EC"/>
</dbReference>